<feature type="active site" description="Proton donor" evidence="4">
    <location>
        <position position="120"/>
    </location>
</feature>
<dbReference type="GO" id="GO:0004644">
    <property type="term" value="F:phosphoribosylglycinamide formyltransferase activity"/>
    <property type="evidence" value="ECO:0007669"/>
    <property type="project" value="UniProtKB-UniRule"/>
</dbReference>
<evidence type="ECO:0000256" key="1">
    <source>
        <dbReference type="ARBA" id="ARBA00005054"/>
    </source>
</evidence>
<comment type="catalytic activity">
    <reaction evidence="4">
        <text>N(1)-(5-phospho-beta-D-ribosyl)glycinamide + (6R)-10-formyltetrahydrofolate = N(2)-formyl-N(1)-(5-phospho-beta-D-ribosyl)glycinamide + (6S)-5,6,7,8-tetrahydrofolate + H(+)</text>
        <dbReference type="Rhea" id="RHEA:15053"/>
        <dbReference type="ChEBI" id="CHEBI:15378"/>
        <dbReference type="ChEBI" id="CHEBI:57453"/>
        <dbReference type="ChEBI" id="CHEBI:143788"/>
        <dbReference type="ChEBI" id="CHEBI:147286"/>
        <dbReference type="ChEBI" id="CHEBI:195366"/>
        <dbReference type="EC" id="2.1.2.2"/>
    </reaction>
</comment>
<protein>
    <recommendedName>
        <fullName evidence="4">Phosphoribosylglycinamide formyltransferase</fullName>
        <ecNumber evidence="4">2.1.2.2</ecNumber>
    </recommendedName>
    <alternativeName>
        <fullName evidence="4">5'-phosphoribosylglycinamide transformylase</fullName>
    </alternativeName>
    <alternativeName>
        <fullName evidence="4">GAR transformylase</fullName>
        <shortName evidence="4">GART</shortName>
    </alternativeName>
</protein>
<dbReference type="EMBL" id="LBHU01000003">
    <property type="protein sequence ID" value="KLI63305.1"/>
    <property type="molecule type" value="Genomic_DNA"/>
</dbReference>
<dbReference type="STRING" id="874156.GCA_001021555_02109"/>
<evidence type="ECO:0000313" key="6">
    <source>
        <dbReference type="EMBL" id="KLI63305.1"/>
    </source>
</evidence>
<reference evidence="6 7" key="1">
    <citation type="submission" date="2015-04" db="EMBL/GenBank/DDBJ databases">
        <title>The draft genome sequence of Erythrobacter marinus HWDM-33.</title>
        <authorList>
            <person name="Zhuang L."/>
            <person name="Liu Y."/>
            <person name="Shao Z."/>
        </authorList>
    </citation>
    <scope>NUCLEOTIDE SEQUENCE [LARGE SCALE GENOMIC DNA]</scope>
    <source>
        <strain evidence="6 7">HWDM-33</strain>
    </source>
</reference>
<dbReference type="Proteomes" id="UP000053455">
    <property type="component" value="Unassembled WGS sequence"/>
</dbReference>
<dbReference type="InterPro" id="IPR004607">
    <property type="entry name" value="GART"/>
</dbReference>
<name>A0A0H0XSQ5_9SPHN</name>
<dbReference type="InterPro" id="IPR036477">
    <property type="entry name" value="Formyl_transf_N_sf"/>
</dbReference>
<feature type="binding site" evidence="4">
    <location>
        <begin position="101"/>
        <end position="104"/>
    </location>
    <ligand>
        <name>(6R)-10-formyltetrahydrofolate</name>
        <dbReference type="ChEBI" id="CHEBI:195366"/>
    </ligand>
</feature>
<organism evidence="6 7">
    <name type="scientific">Aurantiacibacter marinus</name>
    <dbReference type="NCBI Taxonomy" id="874156"/>
    <lineage>
        <taxon>Bacteria</taxon>
        <taxon>Pseudomonadati</taxon>
        <taxon>Pseudomonadota</taxon>
        <taxon>Alphaproteobacteria</taxon>
        <taxon>Sphingomonadales</taxon>
        <taxon>Erythrobacteraceae</taxon>
        <taxon>Aurantiacibacter</taxon>
    </lineage>
</organism>
<dbReference type="SUPFAM" id="SSF53328">
    <property type="entry name" value="Formyltransferase"/>
    <property type="match status" value="1"/>
</dbReference>
<dbReference type="PANTHER" id="PTHR43369:SF2">
    <property type="entry name" value="PHOSPHORIBOSYLGLYCINAMIDE FORMYLTRANSFERASE"/>
    <property type="match status" value="1"/>
</dbReference>
<feature type="site" description="Raises pKa of active site His" evidence="4">
    <location>
        <position position="156"/>
    </location>
</feature>
<dbReference type="AlphaFoldDB" id="A0A0H0XSQ5"/>
<comment type="function">
    <text evidence="4">Catalyzes the transfer of a formyl group from 10-formyltetrahydrofolate to 5-phospho-ribosyl-glycinamide (GAR), producing 5-phospho-ribosyl-N-formylglycinamide (FGAR) and tetrahydrofolate.</text>
</comment>
<comment type="caution">
    <text evidence="4">Lacks conserved residue(s) required for the propagation of feature annotation.</text>
</comment>
<dbReference type="PATRIC" id="fig|874156.12.peg.2386"/>
<evidence type="ECO:0000256" key="2">
    <source>
        <dbReference type="ARBA" id="ARBA00022679"/>
    </source>
</evidence>
<keyword evidence="3 4" id="KW-0658">Purine biosynthesis</keyword>
<dbReference type="GO" id="GO:0006189">
    <property type="term" value="P:'de novo' IMP biosynthetic process"/>
    <property type="evidence" value="ECO:0007669"/>
    <property type="project" value="UniProtKB-UniRule"/>
</dbReference>
<evidence type="ECO:0000256" key="4">
    <source>
        <dbReference type="HAMAP-Rule" id="MF_01930"/>
    </source>
</evidence>
<keyword evidence="7" id="KW-1185">Reference proteome</keyword>
<gene>
    <name evidence="4" type="primary">purN</name>
    <name evidence="6" type="ORF">AAV99_11625</name>
</gene>
<evidence type="ECO:0000313" key="7">
    <source>
        <dbReference type="Proteomes" id="UP000053455"/>
    </source>
</evidence>
<dbReference type="SUPFAM" id="SSF142906">
    <property type="entry name" value="YjbR-like"/>
    <property type="match status" value="1"/>
</dbReference>
<dbReference type="EC" id="2.1.2.2" evidence="4"/>
<keyword evidence="2 4" id="KW-0808">Transferase</keyword>
<dbReference type="Pfam" id="PF04237">
    <property type="entry name" value="YjbR"/>
    <property type="match status" value="1"/>
</dbReference>
<comment type="pathway">
    <text evidence="1 4">Purine metabolism; IMP biosynthesis via de novo pathway; N(2)-formyl-N(1)-(5-phospho-D-ribosyl)glycinamide from N(1)-(5-phospho-D-ribosyl)glycinamide (10-formyl THF route): step 1/1.</text>
</comment>
<dbReference type="UniPathway" id="UPA00074">
    <property type="reaction ID" value="UER00126"/>
</dbReference>
<dbReference type="InterPro" id="IPR038056">
    <property type="entry name" value="YjbR-like_sf"/>
</dbReference>
<feature type="binding site" evidence="4">
    <location>
        <position position="76"/>
    </location>
    <ligand>
        <name>(6R)-10-formyltetrahydrofolate</name>
        <dbReference type="ChEBI" id="CHEBI:195366"/>
    </ligand>
</feature>
<comment type="similarity">
    <text evidence="4">Belongs to the GART family.</text>
</comment>
<dbReference type="Gene3D" id="3.90.1150.30">
    <property type="match status" value="1"/>
</dbReference>
<evidence type="ECO:0000259" key="5">
    <source>
        <dbReference type="Pfam" id="PF00551"/>
    </source>
</evidence>
<accession>A0A0H0XSQ5</accession>
<dbReference type="Pfam" id="PF00551">
    <property type="entry name" value="Formyl_trans_N"/>
    <property type="match status" value="1"/>
</dbReference>
<dbReference type="NCBIfam" id="TIGR00639">
    <property type="entry name" value="PurN"/>
    <property type="match status" value="1"/>
</dbReference>
<evidence type="ECO:0000256" key="3">
    <source>
        <dbReference type="ARBA" id="ARBA00022755"/>
    </source>
</evidence>
<dbReference type="PANTHER" id="PTHR43369">
    <property type="entry name" value="PHOSPHORIBOSYLGLYCINAMIDE FORMYLTRANSFERASE"/>
    <property type="match status" value="1"/>
</dbReference>
<feature type="domain" description="Formyl transferase N-terminal" evidence="5">
    <location>
        <begin position="15"/>
        <end position="193"/>
    </location>
</feature>
<dbReference type="CDD" id="cd08645">
    <property type="entry name" value="FMT_core_GART"/>
    <property type="match status" value="1"/>
</dbReference>
<dbReference type="Gene3D" id="3.40.50.170">
    <property type="entry name" value="Formyl transferase, N-terminal domain"/>
    <property type="match status" value="1"/>
</dbReference>
<dbReference type="HAMAP" id="MF_01930">
    <property type="entry name" value="PurN"/>
    <property type="match status" value="1"/>
</dbReference>
<dbReference type="InterPro" id="IPR058532">
    <property type="entry name" value="YjbR/MT2646/Rv2570-like"/>
</dbReference>
<dbReference type="InterPro" id="IPR002376">
    <property type="entry name" value="Formyl_transf_N"/>
</dbReference>
<dbReference type="OrthoDB" id="9806170at2"/>
<comment type="caution">
    <text evidence="6">The sequence shown here is derived from an EMBL/GenBank/DDBJ whole genome shotgun (WGS) entry which is preliminary data.</text>
</comment>
<dbReference type="RefSeq" id="WP_047094196.1">
    <property type="nucleotide sequence ID" value="NZ_LBHU01000003.1"/>
</dbReference>
<dbReference type="GO" id="GO:0005829">
    <property type="term" value="C:cytosol"/>
    <property type="evidence" value="ECO:0007669"/>
    <property type="project" value="TreeGrafter"/>
</dbReference>
<proteinExistence type="inferred from homology"/>
<sequence>MADAKGPTKVPEKVKVACLLSGNGTTMSALLFHAKLADCPYEIVLVASNNPDAPGLGIAAAEGIPTFAHAHHGMDRRAHEEIMDAALREAGAEYLALCGYMRILTEDFFAGWEGRMVNTHPSLLPKYKGLDTHQRAIDAGDAFGGCTVHIVTPELDGGPILGQMPVAILPDDTSDSLASRVILAEYQLYPRMLAEYVGRQYRPDWLLDRVQSLALALPEVEERESHGSPGWRTGGKTGKYFAYFQDQFHGTEHVSVLVKTSGMDEVVGLSEAAPGTYYKPAYYGASGWVGIILNRPGVDWDNVAEWLGRSWRTVAPKRLKKLQDAADQF</sequence>
<feature type="binding site" evidence="4">
    <location>
        <position position="118"/>
    </location>
    <ligand>
        <name>(6R)-10-formyltetrahydrofolate</name>
        <dbReference type="ChEBI" id="CHEBI:195366"/>
    </ligand>
</feature>